<comment type="subcellular location">
    <subcellularLocation>
        <location evidence="1 11">Nucleus</location>
    </subcellularLocation>
</comment>
<proteinExistence type="inferred from homology"/>
<dbReference type="AlphaFoldDB" id="A0A6A6YTG3"/>
<dbReference type="Pfam" id="PF00850">
    <property type="entry name" value="Hist_deacetyl"/>
    <property type="match status" value="1"/>
</dbReference>
<feature type="domain" description="Arb2-like" evidence="14">
    <location>
        <begin position="412"/>
        <end position="676"/>
    </location>
</feature>
<keyword evidence="4 11" id="KW-0678">Repressor</keyword>
<evidence type="ECO:0000256" key="5">
    <source>
        <dbReference type="ARBA" id="ARBA00022801"/>
    </source>
</evidence>
<accession>A0A6A6YTG3</accession>
<evidence type="ECO:0000256" key="6">
    <source>
        <dbReference type="ARBA" id="ARBA00022853"/>
    </source>
</evidence>
<dbReference type="InterPro" id="IPR017321">
    <property type="entry name" value="Hist_deAcase_II_yeast"/>
</dbReference>
<evidence type="ECO:0000256" key="1">
    <source>
        <dbReference type="ARBA" id="ARBA00004123"/>
    </source>
</evidence>
<evidence type="ECO:0000256" key="11">
    <source>
        <dbReference type="PIRNR" id="PIRNR037919"/>
    </source>
</evidence>
<keyword evidence="6 11" id="KW-0156">Chromatin regulator</keyword>
<dbReference type="PRINTS" id="PR01270">
    <property type="entry name" value="HDASUPER"/>
</dbReference>
<evidence type="ECO:0000256" key="9">
    <source>
        <dbReference type="ARBA" id="ARBA00023242"/>
    </source>
</evidence>
<dbReference type="PANTHER" id="PTHR10625:SF5">
    <property type="entry name" value="HISTONE DEACETYLASE"/>
    <property type="match status" value="1"/>
</dbReference>
<dbReference type="RefSeq" id="XP_033578627.1">
    <property type="nucleotide sequence ID" value="XM_033715389.1"/>
</dbReference>
<dbReference type="GO" id="GO:0040029">
    <property type="term" value="P:epigenetic regulation of gene expression"/>
    <property type="evidence" value="ECO:0007669"/>
    <property type="project" value="TreeGrafter"/>
</dbReference>
<dbReference type="PANTHER" id="PTHR10625">
    <property type="entry name" value="HISTONE DEACETYLASE HDAC1-RELATED"/>
    <property type="match status" value="1"/>
</dbReference>
<dbReference type="GO" id="GO:0000118">
    <property type="term" value="C:histone deacetylase complex"/>
    <property type="evidence" value="ECO:0007669"/>
    <property type="project" value="TreeGrafter"/>
</dbReference>
<evidence type="ECO:0000256" key="2">
    <source>
        <dbReference type="ARBA" id="ARBA00007738"/>
    </source>
</evidence>
<keyword evidence="5 11" id="KW-0378">Hydrolase</keyword>
<comment type="similarity">
    <text evidence="2 11">Belongs to the histone deacetylase family. HD type 2 subfamily.</text>
</comment>
<evidence type="ECO:0000256" key="12">
    <source>
        <dbReference type="SAM" id="MobiDB-lite"/>
    </source>
</evidence>
<dbReference type="InterPro" id="IPR037138">
    <property type="entry name" value="His_deacetylse_dom_sf"/>
</dbReference>
<sequence length="736" mass="83236">MEVQVLVNAPPPPRSSALPRSTLRSGLVFDARMKLHMEPESNDHPEKPKRIQAIWDTLYRAGLVQQWEDMVEDPDKLWNIEARHAEKGEVTMVHSKEHWKFVRSLPGRELKELTEMGSERDSIYFNAQTPDSATIAAGGAIEACKLVALDKLKNAIALIRPPGHHAERAEPSGFCIFNNVAIAAKVCQAQLPEICRKVMVLDWDVHHGNGIQHAFYNNPNVLYISLHVYKNGTFYPNGPDGDHLHCGEGPGEGKNVNIPWIDHGMGDYDYLYAFEEIVIPIAREFNPDLVIVAAGFDAAEGDELGGCHVSPPGYAHMTHKLMELAQGRLAVCLEGGYNLDSISKSALAVTKTLMGEPPDRLPGQDADALDSKVSKLGAATVELVKKQQAKWWHCMRQKQPPGPRLTPQSVQMHDLVKSWRNMLFDRDYGMQTMTIDRNVLHECFEDNVLVSDNFFEAGSRPLLVIFHDPPDYDVVNDPTNEILQNELHNSWLTDGTKTYVDWAYNHDFAIVDINIPKVMEDWPVDRGDYQPARPLEDRVIATREIAKYMWENFIEIGDFSDVFLMGVGDASSGLVEFLGAQVNADESPLRHIFTFLAESPLRSIKRATDDYIGIWYYQHSHVYINHQHHVWQYQRLRKLRKKYGKTIQSEYETIGQMLEEAKDNVIRILLEETEDWRAEHAEQKQKLKSAPSALKLEERDMRASSAPNALRSPSGMPPIGMFSVTSPSPRSPAKRS</sequence>
<feature type="region of interest" description="Disordered" evidence="12">
    <location>
        <begin position="680"/>
        <end position="736"/>
    </location>
</feature>
<comment type="catalytic activity">
    <reaction evidence="10 11">
        <text>N(6)-acetyl-L-lysyl-[histone] + H2O = L-lysyl-[histone] + acetate</text>
        <dbReference type="Rhea" id="RHEA:58196"/>
        <dbReference type="Rhea" id="RHEA-COMP:9845"/>
        <dbReference type="Rhea" id="RHEA-COMP:11338"/>
        <dbReference type="ChEBI" id="CHEBI:15377"/>
        <dbReference type="ChEBI" id="CHEBI:29969"/>
        <dbReference type="ChEBI" id="CHEBI:30089"/>
        <dbReference type="ChEBI" id="CHEBI:61930"/>
        <dbReference type="EC" id="3.5.1.98"/>
    </reaction>
</comment>
<evidence type="ECO:0000313" key="15">
    <source>
        <dbReference type="EMBL" id="KAF2811663.1"/>
    </source>
</evidence>
<comment type="function">
    <text evidence="11">Responsible for the deacetylation of lysine residues on the N-terminal part of the core histones (H2A, H2B, H3 and H4). Histone deacetylation gives a tag for epigenetic repression and plays an important role in transcriptional regulation, cell cycle progression and developmental events.</text>
</comment>
<reference evidence="17" key="3">
    <citation type="submission" date="2025-04" db="UniProtKB">
        <authorList>
            <consortium name="RefSeq"/>
        </authorList>
    </citation>
    <scope>IDENTIFICATION</scope>
    <source>
        <strain evidence="17">CBS 304.34</strain>
    </source>
</reference>
<dbReference type="EMBL" id="MU003698">
    <property type="protein sequence ID" value="KAF2811663.1"/>
    <property type="molecule type" value="Genomic_DNA"/>
</dbReference>
<dbReference type="InterPro" id="IPR023801">
    <property type="entry name" value="His_deacetylse_dom"/>
</dbReference>
<dbReference type="GeneID" id="54456282"/>
<feature type="region of interest" description="Disordered" evidence="12">
    <location>
        <begin position="1"/>
        <end position="20"/>
    </location>
</feature>
<evidence type="ECO:0000313" key="17">
    <source>
        <dbReference type="RefSeq" id="XP_033578627.1"/>
    </source>
</evidence>
<dbReference type="Pfam" id="PF09757">
    <property type="entry name" value="Arb2-like"/>
    <property type="match status" value="1"/>
</dbReference>
<organism evidence="15">
    <name type="scientific">Mytilinidion resinicola</name>
    <dbReference type="NCBI Taxonomy" id="574789"/>
    <lineage>
        <taxon>Eukaryota</taxon>
        <taxon>Fungi</taxon>
        <taxon>Dikarya</taxon>
        <taxon>Ascomycota</taxon>
        <taxon>Pezizomycotina</taxon>
        <taxon>Dothideomycetes</taxon>
        <taxon>Pleosporomycetidae</taxon>
        <taxon>Mytilinidiales</taxon>
        <taxon>Mytilinidiaceae</taxon>
        <taxon>Mytilinidion</taxon>
    </lineage>
</organism>
<evidence type="ECO:0000256" key="3">
    <source>
        <dbReference type="ARBA" id="ARBA00012111"/>
    </source>
</evidence>
<gene>
    <name evidence="15 17" type="ORF">BDZ99DRAFT_384656</name>
</gene>
<keyword evidence="8 11" id="KW-0804">Transcription</keyword>
<reference evidence="17" key="2">
    <citation type="submission" date="2020-04" db="EMBL/GenBank/DDBJ databases">
        <authorList>
            <consortium name="NCBI Genome Project"/>
        </authorList>
    </citation>
    <scope>NUCLEOTIDE SEQUENCE</scope>
    <source>
        <strain evidence="17">CBS 304.34</strain>
    </source>
</reference>
<dbReference type="SUPFAM" id="SSF52768">
    <property type="entry name" value="Arginase/deacetylase"/>
    <property type="match status" value="1"/>
</dbReference>
<evidence type="ECO:0000259" key="13">
    <source>
        <dbReference type="Pfam" id="PF00850"/>
    </source>
</evidence>
<dbReference type="Gene3D" id="3.40.800.20">
    <property type="entry name" value="Histone deacetylase domain"/>
    <property type="match status" value="1"/>
</dbReference>
<evidence type="ECO:0000256" key="4">
    <source>
        <dbReference type="ARBA" id="ARBA00022491"/>
    </source>
</evidence>
<dbReference type="InterPro" id="IPR000286">
    <property type="entry name" value="HDACs"/>
</dbReference>
<dbReference type="OrthoDB" id="424012at2759"/>
<dbReference type="GO" id="GO:0031078">
    <property type="term" value="F:histone H3K14 deacetylase activity, hydrolytic mechanism"/>
    <property type="evidence" value="ECO:0007669"/>
    <property type="project" value="UniProtKB-UniRule"/>
</dbReference>
<protein>
    <recommendedName>
        <fullName evidence="3 11">Histone deacetylase</fullName>
        <ecNumber evidence="3 11">3.5.1.98</ecNumber>
    </recommendedName>
</protein>
<dbReference type="PIRSF" id="PIRSF037919">
    <property type="entry name" value="HDAC_II_yeast"/>
    <property type="match status" value="1"/>
</dbReference>
<dbReference type="InterPro" id="IPR019154">
    <property type="entry name" value="Arb2-like_domain"/>
</dbReference>
<evidence type="ECO:0000256" key="8">
    <source>
        <dbReference type="ARBA" id="ARBA00023163"/>
    </source>
</evidence>
<evidence type="ECO:0000256" key="7">
    <source>
        <dbReference type="ARBA" id="ARBA00023015"/>
    </source>
</evidence>
<feature type="domain" description="Histone deacetylase" evidence="13">
    <location>
        <begin position="44"/>
        <end position="353"/>
    </location>
</feature>
<dbReference type="Proteomes" id="UP000504636">
    <property type="component" value="Unplaced"/>
</dbReference>
<evidence type="ECO:0000256" key="10">
    <source>
        <dbReference type="ARBA" id="ARBA00048287"/>
    </source>
</evidence>
<dbReference type="EC" id="3.5.1.98" evidence="3 11"/>
<reference evidence="15 17" key="1">
    <citation type="journal article" date="2020" name="Stud. Mycol.">
        <title>101 Dothideomycetes genomes: a test case for predicting lifestyles and emergence of pathogens.</title>
        <authorList>
            <person name="Haridas S."/>
            <person name="Albert R."/>
            <person name="Binder M."/>
            <person name="Bloem J."/>
            <person name="Labutti K."/>
            <person name="Salamov A."/>
            <person name="Andreopoulos B."/>
            <person name="Baker S."/>
            <person name="Barry K."/>
            <person name="Bills G."/>
            <person name="Bluhm B."/>
            <person name="Cannon C."/>
            <person name="Castanera R."/>
            <person name="Culley D."/>
            <person name="Daum C."/>
            <person name="Ezra D."/>
            <person name="Gonzalez J."/>
            <person name="Henrissat B."/>
            <person name="Kuo A."/>
            <person name="Liang C."/>
            <person name="Lipzen A."/>
            <person name="Lutzoni F."/>
            <person name="Magnuson J."/>
            <person name="Mondo S."/>
            <person name="Nolan M."/>
            <person name="Ohm R."/>
            <person name="Pangilinan J."/>
            <person name="Park H.-J."/>
            <person name="Ramirez L."/>
            <person name="Alfaro M."/>
            <person name="Sun H."/>
            <person name="Tritt A."/>
            <person name="Yoshinaga Y."/>
            <person name="Zwiers L.-H."/>
            <person name="Turgeon B."/>
            <person name="Goodwin S."/>
            <person name="Spatafora J."/>
            <person name="Crous P."/>
            <person name="Grigoriev I."/>
        </authorList>
    </citation>
    <scope>NUCLEOTIDE SEQUENCE</scope>
    <source>
        <strain evidence="15 17">CBS 304.34</strain>
    </source>
</reference>
<name>A0A6A6YTG3_9PEZI</name>
<keyword evidence="16" id="KW-1185">Reference proteome</keyword>
<dbReference type="InterPro" id="IPR023696">
    <property type="entry name" value="Ureohydrolase_dom_sf"/>
</dbReference>
<keyword evidence="9 11" id="KW-0539">Nucleus</keyword>
<evidence type="ECO:0000259" key="14">
    <source>
        <dbReference type="Pfam" id="PF09757"/>
    </source>
</evidence>
<evidence type="ECO:0000313" key="16">
    <source>
        <dbReference type="Proteomes" id="UP000504636"/>
    </source>
</evidence>
<keyword evidence="7 11" id="KW-0805">Transcription regulation</keyword>
<dbReference type="FunFam" id="3.40.800.20:FF:000005">
    <property type="entry name" value="histone deacetylase 6"/>
    <property type="match status" value="1"/>
</dbReference>